<proteinExistence type="predicted"/>
<name>A0A5K3FDB6_MESCO</name>
<dbReference type="WBParaSite" id="MCU_006523-RB">
    <property type="protein sequence ID" value="MCU_006523-RB"/>
    <property type="gene ID" value="MCU_006523"/>
</dbReference>
<accession>A0A5K3FDB6</accession>
<evidence type="ECO:0000313" key="1">
    <source>
        <dbReference type="WBParaSite" id="MCU_006523-RB"/>
    </source>
</evidence>
<protein>
    <submittedName>
        <fullName evidence="1">Uncharacterized protein</fullName>
    </submittedName>
</protein>
<sequence length="86" mass="9621">MAYSIKSLAKNRQTCFELPCLFQMRKVNNGIREQMARGSFVHQSATQSVSPGFPVLPSLGNPGGRVSTVSQLVKFKHFPRRKNLIT</sequence>
<dbReference type="AlphaFoldDB" id="A0A5K3FDB6"/>
<reference evidence="1" key="1">
    <citation type="submission" date="2019-11" db="UniProtKB">
        <authorList>
            <consortium name="WormBaseParasite"/>
        </authorList>
    </citation>
    <scope>IDENTIFICATION</scope>
</reference>
<organism evidence="1">
    <name type="scientific">Mesocestoides corti</name>
    <name type="common">Flatworm</name>
    <dbReference type="NCBI Taxonomy" id="53468"/>
    <lineage>
        <taxon>Eukaryota</taxon>
        <taxon>Metazoa</taxon>
        <taxon>Spiralia</taxon>
        <taxon>Lophotrochozoa</taxon>
        <taxon>Platyhelminthes</taxon>
        <taxon>Cestoda</taxon>
        <taxon>Eucestoda</taxon>
        <taxon>Cyclophyllidea</taxon>
        <taxon>Mesocestoididae</taxon>
        <taxon>Mesocestoides</taxon>
    </lineage>
</organism>